<proteinExistence type="predicted"/>
<keyword evidence="2" id="KW-0812">Transmembrane</keyword>
<evidence type="ECO:0000313" key="3">
    <source>
        <dbReference type="EMBL" id="TGZ75287.1"/>
    </source>
</evidence>
<keyword evidence="2" id="KW-1133">Transmembrane helix</keyword>
<evidence type="ECO:0008006" key="5">
    <source>
        <dbReference type="Google" id="ProtNLM"/>
    </source>
</evidence>
<dbReference type="OrthoDB" id="6240738at2759"/>
<accession>A0A4S2MLT3</accession>
<name>A0A4S2MLT3_OPIFE</name>
<evidence type="ECO:0000313" key="4">
    <source>
        <dbReference type="Proteomes" id="UP000308267"/>
    </source>
</evidence>
<gene>
    <name evidence="3" type="ORF">CRM22_000463</name>
</gene>
<reference evidence="3 4" key="1">
    <citation type="journal article" date="2019" name="BMC Genomics">
        <title>New insights from Opisthorchis felineus genome: update on genomics of the epidemiologically important liver flukes.</title>
        <authorList>
            <person name="Ershov N.I."/>
            <person name="Mordvinov V.A."/>
            <person name="Prokhortchouk E.B."/>
            <person name="Pakharukova M.Y."/>
            <person name="Gunbin K.V."/>
            <person name="Ustyantsev K."/>
            <person name="Genaev M.A."/>
            <person name="Blinov A.G."/>
            <person name="Mazur A."/>
            <person name="Boulygina E."/>
            <person name="Tsygankova S."/>
            <person name="Khrameeva E."/>
            <person name="Chekanov N."/>
            <person name="Fan G."/>
            <person name="Xiao A."/>
            <person name="Zhang H."/>
            <person name="Xu X."/>
            <person name="Yang H."/>
            <person name="Solovyev V."/>
            <person name="Lee S.M."/>
            <person name="Liu X."/>
            <person name="Afonnikov D.A."/>
            <person name="Skryabin K.G."/>
        </authorList>
    </citation>
    <scope>NUCLEOTIDE SEQUENCE [LARGE SCALE GENOMIC DNA]</scope>
    <source>
        <strain evidence="3">AK-0245</strain>
        <tissue evidence="3">Whole organism</tissue>
    </source>
</reference>
<sequence length="284" mass="31997">AESFCSRGFFLGVNAVLLGICAAFVLFGVLLEVHEPLLDKVFSQTVDAKSSTALPISHERIEQTVHYFQGVLKPLAIWIIVFGAVMMTICVLGFATATCDHCVLLVIVYDGIVHRIKKEFVSYKSHNANNSGSIVSGFFMAALHCCGFKNGEEYLNSTVFIRNSRYHGYQLKSLKAPIECCKVIEPDVKNGCPNEFTRTNSYFFVGCESNLRQYLHKHIPVIVYTSLCVLPLELILIAISLRTWFRARQVGKYESFSQESEQYAPNRTELKETQPAIEPEYDEI</sequence>
<keyword evidence="2" id="KW-0472">Membrane</keyword>
<comment type="caution">
    <text evidence="3">The sequence shown here is derived from an EMBL/GenBank/DDBJ whole genome shotgun (WGS) entry which is preliminary data.</text>
</comment>
<dbReference type="STRING" id="147828.A0A4S2MLT3"/>
<dbReference type="AlphaFoldDB" id="A0A4S2MLT3"/>
<evidence type="ECO:0000256" key="1">
    <source>
        <dbReference type="SAM" id="MobiDB-lite"/>
    </source>
</evidence>
<dbReference type="EMBL" id="SJOL01000823">
    <property type="protein sequence ID" value="TGZ75287.1"/>
    <property type="molecule type" value="Genomic_DNA"/>
</dbReference>
<organism evidence="3 4">
    <name type="scientific">Opisthorchis felineus</name>
    <dbReference type="NCBI Taxonomy" id="147828"/>
    <lineage>
        <taxon>Eukaryota</taxon>
        <taxon>Metazoa</taxon>
        <taxon>Spiralia</taxon>
        <taxon>Lophotrochozoa</taxon>
        <taxon>Platyhelminthes</taxon>
        <taxon>Trematoda</taxon>
        <taxon>Digenea</taxon>
        <taxon>Opisthorchiida</taxon>
        <taxon>Opisthorchiata</taxon>
        <taxon>Opisthorchiidae</taxon>
        <taxon>Opisthorchis</taxon>
    </lineage>
</organism>
<feature type="transmembrane region" description="Helical" evidence="2">
    <location>
        <begin position="75"/>
        <end position="108"/>
    </location>
</feature>
<feature type="transmembrane region" description="Helical" evidence="2">
    <location>
        <begin position="221"/>
        <end position="245"/>
    </location>
</feature>
<protein>
    <recommendedName>
        <fullName evidence="5">Tetraspanin</fullName>
    </recommendedName>
</protein>
<feature type="region of interest" description="Disordered" evidence="1">
    <location>
        <begin position="257"/>
        <end position="284"/>
    </location>
</feature>
<feature type="non-terminal residue" evidence="3">
    <location>
        <position position="1"/>
    </location>
</feature>
<dbReference type="Proteomes" id="UP000308267">
    <property type="component" value="Unassembled WGS sequence"/>
</dbReference>
<evidence type="ECO:0000256" key="2">
    <source>
        <dbReference type="SAM" id="Phobius"/>
    </source>
</evidence>
<keyword evidence="4" id="KW-1185">Reference proteome</keyword>
<feature type="transmembrane region" description="Helical" evidence="2">
    <location>
        <begin position="9"/>
        <end position="31"/>
    </location>
</feature>